<evidence type="ECO:0000313" key="1">
    <source>
        <dbReference type="EMBL" id="KGC24027.1"/>
    </source>
</evidence>
<dbReference type="Pfam" id="PF12512">
    <property type="entry name" value="DUF3717"/>
    <property type="match status" value="1"/>
</dbReference>
<reference evidence="1 2" key="1">
    <citation type="submission" date="2014-04" db="EMBL/GenBank/DDBJ databases">
        <authorList>
            <person name="Bishop-Lilly K.A."/>
            <person name="Broomall S.M."/>
            <person name="Chain P.S."/>
            <person name="Chertkov O."/>
            <person name="Coyne S.R."/>
            <person name="Daligault H.E."/>
            <person name="Davenport K.W."/>
            <person name="Erkkila T."/>
            <person name="Frey K.G."/>
            <person name="Gibbons H.S."/>
            <person name="Gu W."/>
            <person name="Jaissle J."/>
            <person name="Johnson S.L."/>
            <person name="Koroleva G.I."/>
            <person name="Ladner J.T."/>
            <person name="Lo C.-C."/>
            <person name="Minogue T.D."/>
            <person name="Munk C."/>
            <person name="Palacios G.F."/>
            <person name="Redden C.L."/>
            <person name="Rosenzweig C.N."/>
            <person name="Scholz M.B."/>
            <person name="Teshima H."/>
            <person name="Xu Y."/>
        </authorList>
    </citation>
    <scope>NUCLEOTIDE SEQUENCE [LARGE SCALE GENOMIC DNA]</scope>
    <source>
        <strain evidence="2">gladioli</strain>
    </source>
</reference>
<dbReference type="EMBL" id="JPGG01000011">
    <property type="protein sequence ID" value="KGC24027.1"/>
    <property type="molecule type" value="Genomic_DNA"/>
</dbReference>
<evidence type="ECO:0008006" key="3">
    <source>
        <dbReference type="Google" id="ProtNLM"/>
    </source>
</evidence>
<dbReference type="AlphaFoldDB" id="A0AAW3FCX6"/>
<proteinExistence type="predicted"/>
<evidence type="ECO:0000313" key="2">
    <source>
        <dbReference type="Proteomes" id="UP000029590"/>
    </source>
</evidence>
<dbReference type="KEGG" id="bgo:BM43_7594"/>
<dbReference type="Proteomes" id="UP000029590">
    <property type="component" value="Unassembled WGS sequence"/>
</dbReference>
<name>A0AAW3FCX6_BURGA</name>
<comment type="caution">
    <text evidence="1">The sequence shown here is derived from an EMBL/GenBank/DDBJ whole genome shotgun (WGS) entry which is preliminary data.</text>
</comment>
<protein>
    <recommendedName>
        <fullName evidence="3">DUF3717 domain-containing protein</fullName>
    </recommendedName>
</protein>
<dbReference type="InterPro" id="IPR022191">
    <property type="entry name" value="DUF3717"/>
</dbReference>
<accession>A0AAW3FCX6</accession>
<gene>
    <name evidence="1" type="ORF">DM48_8063</name>
</gene>
<sequence>MNYTLTDMERAINYWRNRFPSADGVSICRQVSILAEPYTQMFIARQDIIADSELAAEQVEALQTALTALG</sequence>
<organism evidence="1 2">
    <name type="scientific">Burkholderia gladioli</name>
    <name type="common">Pseudomonas marginata</name>
    <name type="synonym">Phytomonas marginata</name>
    <dbReference type="NCBI Taxonomy" id="28095"/>
    <lineage>
        <taxon>Bacteria</taxon>
        <taxon>Pseudomonadati</taxon>
        <taxon>Pseudomonadota</taxon>
        <taxon>Betaproteobacteria</taxon>
        <taxon>Burkholderiales</taxon>
        <taxon>Burkholderiaceae</taxon>
        <taxon>Burkholderia</taxon>
    </lineage>
</organism>
<dbReference type="RefSeq" id="WP_036057807.1">
    <property type="nucleotide sequence ID" value="NZ_CADFCQ010000031.1"/>
</dbReference>